<evidence type="ECO:0000313" key="10">
    <source>
        <dbReference type="Proteomes" id="UP000199513"/>
    </source>
</evidence>
<dbReference type="Pfam" id="PF03388">
    <property type="entry name" value="Lectin_leg-like"/>
    <property type="match status" value="1"/>
</dbReference>
<dbReference type="InterPro" id="IPR051136">
    <property type="entry name" value="Intracellular_Lectin-GPT"/>
</dbReference>
<reference evidence="9 10" key="1">
    <citation type="submission" date="2016-10" db="EMBL/GenBank/DDBJ databases">
        <authorList>
            <person name="de Groot N.N."/>
        </authorList>
    </citation>
    <scope>NUCLEOTIDE SEQUENCE [LARGE SCALE GENOMIC DNA]</scope>
    <source>
        <strain>GEY</strain>
        <strain evidence="10">DSM 9560</strain>
    </source>
</reference>
<dbReference type="Pfam" id="PF13585">
    <property type="entry name" value="CHU_C"/>
    <property type="match status" value="1"/>
</dbReference>
<feature type="domain" description="PKD-like" evidence="8">
    <location>
        <begin position="775"/>
        <end position="832"/>
    </location>
</feature>
<organism evidence="9 10">
    <name type="scientific">Thermoflexibacter ruber</name>
    <dbReference type="NCBI Taxonomy" id="1003"/>
    <lineage>
        <taxon>Bacteria</taxon>
        <taxon>Pseudomonadati</taxon>
        <taxon>Bacteroidota</taxon>
        <taxon>Cytophagia</taxon>
        <taxon>Cytophagales</taxon>
        <taxon>Thermoflexibacteraceae</taxon>
        <taxon>Thermoflexibacter</taxon>
    </lineage>
</organism>
<dbReference type="InterPro" id="IPR013320">
    <property type="entry name" value="ConA-like_dom_sf"/>
</dbReference>
<feature type="domain" description="L-type lectin-like" evidence="7">
    <location>
        <begin position="58"/>
        <end position="248"/>
    </location>
</feature>
<evidence type="ECO:0000256" key="5">
    <source>
        <dbReference type="ARBA" id="ARBA00023136"/>
    </source>
</evidence>
<evidence type="ECO:0000256" key="1">
    <source>
        <dbReference type="ARBA" id="ARBA00004479"/>
    </source>
</evidence>
<dbReference type="GO" id="GO:0005537">
    <property type="term" value="F:D-mannose binding"/>
    <property type="evidence" value="ECO:0007669"/>
    <property type="project" value="TreeGrafter"/>
</dbReference>
<sequence length="1312" mass="144683">MKKSLQQCCLIFSILLLAQQTNFAQNYLFATLKGTPMNTNGWNLAGATRIGRTPIGTAESSELILTDPITNQSGAAFFRQPVNISECQRWVADFEYRIFDYVPAPGNIGLADGLAFCFLQDPPTGFVTGGGIGIPRNARGLMVVVDTWNNEGCGIMPQLQIRYNSDGSGYRECVASQPTAFGQFDLRQNNYVRMRIEYNFGNIRVFVNNMLRLSGFFRITFPGYFGFTAGTGGGVDRHSIRDFSLYTFKPIVSPPNAGSDRVVCSGQEVEIGVPPVPNDPYVYSWFPTTGLSNPRIPNPKIRLVNNSFTPQTFQYFVTKDSLVNDTLCAYSDEVRITVLGRTAFAGDDLNICSGQEVNLGFAGIGGVTYAWSPATGLSNPNIPNPRLQLSNNDTIPLVRQYIVTATTVSSGCIDRDTVKITVAPSGRRSANRNLRVCSGDRVPIGYAPLQGFTYRWSPTENLNLGIIPNSNATFNAPNVERDSLRFRYVLSSIQGNCLVLDTFNITVFPRIRANAGRDTTLCSGDRARLGTNPVANATYAWSPSRGLSNANIANPEFLLTNESDTVAHYTYFLTVRNSANCVSRDTVVVSVTPRFSFKGAKQILVCSGEKVNIGTPPIAGNRYSWSPATGLSNPNVSNPELNLEAKDSTFSATYLLTTLSGSCRSIDTVRVRVFQKLDIPQIVGTASVCPNVQGITYRINNPRAGLRYTWTVAGGTIASVQGSSSITVNWGNTNPNASVKVSVSDASPCAKLDAELKVNIEVILKTQKPNSPQHADTLCLEKASNIVYETPFANGSIYTWGISNHGRIVSGQGTSRITVNWLNAGIGKVWIAERTNTSSNICSGASDTLFVLIAPPPNINKINGKFEVCELENNLTYTYQGFNQSKYEWKVIGGEIISNQGNSITVNWGRTDNGKVLQGRISVKETTVFGCEGKVIDSLVNIYPTPNPKIAHSDSVICQFSPNNLRYAVSGFPNSRYTWAVVGGSIVSPSVDSATIFVNWNPQAPVKQLFVIEKTPIGCLSKPLNFPIYYDGTNITLRSVSVQPTNERNINVSFRISNTPNLPQTFTISRRNFLPTQSAWQSLGTVNKNDTLFVDNQLDTDNISFQYKIEGGRQNTDCSVSSMEHNSIVMRGIGNEEQSLIQLSWNEYKDWASGVRRYEVWRKIDNESDFKLFTNNTNALTFSSNSAKDGFRHCFKIRAVENNALPSVSWSNEICIDFKHDITIPNVITPNNDGKNDNFIISNLSLYPKHELVIYNRLGSEVFKTNNYQQNWQASNLPTGTYFYYLYTERLDAVSGQTLTNQLKGWVQVLRD</sequence>
<dbReference type="PANTHER" id="PTHR12223:SF28">
    <property type="entry name" value="LECTIN, MANNOSE BINDING 1 LIKE"/>
    <property type="match status" value="1"/>
</dbReference>
<dbReference type="GO" id="GO:0030134">
    <property type="term" value="C:COPII-coated ER to Golgi transport vesicle"/>
    <property type="evidence" value="ECO:0007669"/>
    <property type="project" value="TreeGrafter"/>
</dbReference>
<dbReference type="STRING" id="1003.SAMN04488541_10369"/>
<dbReference type="InterPro" id="IPR036116">
    <property type="entry name" value="FN3_sf"/>
</dbReference>
<dbReference type="PANTHER" id="PTHR12223">
    <property type="entry name" value="VESICULAR MANNOSE-BINDING LECTIN"/>
    <property type="match status" value="1"/>
</dbReference>
<dbReference type="InterPro" id="IPR045829">
    <property type="entry name" value="PKD_6"/>
</dbReference>
<feature type="chain" id="PRO_5011566514" evidence="6">
    <location>
        <begin position="25"/>
        <end position="1312"/>
    </location>
</feature>
<dbReference type="Gene3D" id="2.60.120.200">
    <property type="match status" value="1"/>
</dbReference>
<dbReference type="InterPro" id="IPR005052">
    <property type="entry name" value="Lectin_leg"/>
</dbReference>
<protein>
    <submittedName>
        <fullName evidence="9">Gliding motility-associated C-terminal domain-containing protein/Por secretion system C-terminal sorting domain-containing protein</fullName>
    </submittedName>
</protein>
<keyword evidence="2" id="KW-0812">Transmembrane</keyword>
<dbReference type="InterPro" id="IPR026341">
    <property type="entry name" value="T9SS_type_B"/>
</dbReference>
<dbReference type="Pfam" id="PF19408">
    <property type="entry name" value="PKD_6"/>
    <property type="match status" value="3"/>
</dbReference>
<dbReference type="Gene3D" id="2.60.40.10">
    <property type="entry name" value="Immunoglobulins"/>
    <property type="match status" value="1"/>
</dbReference>
<dbReference type="SUPFAM" id="SSF49899">
    <property type="entry name" value="Concanavalin A-like lectins/glucanases"/>
    <property type="match status" value="1"/>
</dbReference>
<evidence type="ECO:0000256" key="4">
    <source>
        <dbReference type="ARBA" id="ARBA00022989"/>
    </source>
</evidence>
<dbReference type="GO" id="GO:0005975">
    <property type="term" value="P:carbohydrate metabolic process"/>
    <property type="evidence" value="ECO:0007669"/>
    <property type="project" value="UniProtKB-ARBA"/>
</dbReference>
<name>A0A1I2IUN8_9BACT</name>
<keyword evidence="10" id="KW-1185">Reference proteome</keyword>
<dbReference type="EMBL" id="FONY01000036">
    <property type="protein sequence ID" value="SFF45368.1"/>
    <property type="molecule type" value="Genomic_DNA"/>
</dbReference>
<evidence type="ECO:0000259" key="7">
    <source>
        <dbReference type="Pfam" id="PF03388"/>
    </source>
</evidence>
<feature type="domain" description="PKD-like" evidence="8">
    <location>
        <begin position="856"/>
        <end position="916"/>
    </location>
</feature>
<dbReference type="GO" id="GO:0006888">
    <property type="term" value="P:endoplasmic reticulum to Golgi vesicle-mediated transport"/>
    <property type="evidence" value="ECO:0007669"/>
    <property type="project" value="TreeGrafter"/>
</dbReference>
<comment type="subcellular location">
    <subcellularLocation>
        <location evidence="1">Membrane</location>
        <topology evidence="1">Single-pass type I membrane protein</topology>
    </subcellularLocation>
</comment>
<keyword evidence="5" id="KW-0472">Membrane</keyword>
<evidence type="ECO:0000259" key="8">
    <source>
        <dbReference type="Pfam" id="PF19408"/>
    </source>
</evidence>
<feature type="domain" description="PKD-like" evidence="8">
    <location>
        <begin position="680"/>
        <end position="754"/>
    </location>
</feature>
<gene>
    <name evidence="9" type="ORF">SAMN04488541_10369</name>
</gene>
<evidence type="ECO:0000256" key="2">
    <source>
        <dbReference type="ARBA" id="ARBA00022692"/>
    </source>
</evidence>
<proteinExistence type="predicted"/>
<evidence type="ECO:0000256" key="6">
    <source>
        <dbReference type="SAM" id="SignalP"/>
    </source>
</evidence>
<dbReference type="SUPFAM" id="SSF49265">
    <property type="entry name" value="Fibronectin type III"/>
    <property type="match status" value="1"/>
</dbReference>
<keyword evidence="3 6" id="KW-0732">Signal</keyword>
<dbReference type="InterPro" id="IPR013783">
    <property type="entry name" value="Ig-like_fold"/>
</dbReference>
<keyword evidence="4" id="KW-1133">Transmembrane helix</keyword>
<dbReference type="NCBIfam" id="TIGR04131">
    <property type="entry name" value="Bac_Flav_CTERM"/>
    <property type="match status" value="1"/>
</dbReference>
<dbReference type="GO" id="GO:0016020">
    <property type="term" value="C:membrane"/>
    <property type="evidence" value="ECO:0007669"/>
    <property type="project" value="UniProtKB-SubCell"/>
</dbReference>
<evidence type="ECO:0000313" key="9">
    <source>
        <dbReference type="EMBL" id="SFF45368.1"/>
    </source>
</evidence>
<dbReference type="Proteomes" id="UP000199513">
    <property type="component" value="Unassembled WGS sequence"/>
</dbReference>
<evidence type="ECO:0000256" key="3">
    <source>
        <dbReference type="ARBA" id="ARBA00022729"/>
    </source>
</evidence>
<accession>A0A1I2IUN8</accession>
<feature type="signal peptide" evidence="6">
    <location>
        <begin position="1"/>
        <end position="24"/>
    </location>
</feature>
<dbReference type="GO" id="GO:0004553">
    <property type="term" value="F:hydrolase activity, hydrolyzing O-glycosyl compounds"/>
    <property type="evidence" value="ECO:0007669"/>
    <property type="project" value="UniProtKB-ARBA"/>
</dbReference>